<keyword evidence="2" id="KW-1185">Reference proteome</keyword>
<reference evidence="1 2" key="1">
    <citation type="submission" date="2024-06" db="EMBL/GenBank/DDBJ databases">
        <title>Genomic Encyclopedia of Type Strains, Phase V (KMG-V): Genome sequencing to study the core and pangenomes of soil and plant-associated prokaryotes.</title>
        <authorList>
            <person name="Whitman W."/>
        </authorList>
    </citation>
    <scope>NUCLEOTIDE SEQUENCE [LARGE SCALE GENOMIC DNA]</scope>
    <source>
        <strain evidence="1 2">USDA 160</strain>
    </source>
</reference>
<evidence type="ECO:0000313" key="2">
    <source>
        <dbReference type="Proteomes" id="UP001549291"/>
    </source>
</evidence>
<gene>
    <name evidence="1" type="ORF">ABIF63_001416</name>
</gene>
<protein>
    <submittedName>
        <fullName evidence="1">Uncharacterized protein</fullName>
    </submittedName>
</protein>
<evidence type="ECO:0000313" key="1">
    <source>
        <dbReference type="EMBL" id="MET4717310.1"/>
    </source>
</evidence>
<organism evidence="1 2">
    <name type="scientific">Bradyrhizobium japonicum</name>
    <dbReference type="NCBI Taxonomy" id="375"/>
    <lineage>
        <taxon>Bacteria</taxon>
        <taxon>Pseudomonadati</taxon>
        <taxon>Pseudomonadota</taxon>
        <taxon>Alphaproteobacteria</taxon>
        <taxon>Hyphomicrobiales</taxon>
        <taxon>Nitrobacteraceae</taxon>
        <taxon>Bradyrhizobium</taxon>
    </lineage>
</organism>
<sequence length="81" mass="8844">MAESFGTSFTIVEVTSDDAPQPTQQMWLALAKPNQALTLVLAAVPEGWTAAVVPAVLTENQQRMFEELNLKPGDVYRIAPE</sequence>
<dbReference type="Proteomes" id="UP001549291">
    <property type="component" value="Unassembled WGS sequence"/>
</dbReference>
<name>A0ABV2RLZ2_BRAJP</name>
<proteinExistence type="predicted"/>
<dbReference type="EMBL" id="JBEPTQ010000002">
    <property type="protein sequence ID" value="MET4717310.1"/>
    <property type="molecule type" value="Genomic_DNA"/>
</dbReference>
<dbReference type="RefSeq" id="WP_354270046.1">
    <property type="nucleotide sequence ID" value="NZ_JBEPTQ010000002.1"/>
</dbReference>
<comment type="caution">
    <text evidence="1">The sequence shown here is derived from an EMBL/GenBank/DDBJ whole genome shotgun (WGS) entry which is preliminary data.</text>
</comment>
<accession>A0ABV2RLZ2</accession>